<dbReference type="Proteomes" id="UP001342314">
    <property type="component" value="Unassembled WGS sequence"/>
</dbReference>
<dbReference type="GO" id="GO:0005519">
    <property type="term" value="F:cytoskeletal regulatory protein binding"/>
    <property type="evidence" value="ECO:0007669"/>
    <property type="project" value="InterPro"/>
</dbReference>
<feature type="region of interest" description="Disordered" evidence="2">
    <location>
        <begin position="399"/>
        <end position="595"/>
    </location>
</feature>
<feature type="compositionally biased region" description="Pro residues" evidence="2">
    <location>
        <begin position="530"/>
        <end position="541"/>
    </location>
</feature>
<feature type="compositionally biased region" description="Pro residues" evidence="2">
    <location>
        <begin position="558"/>
        <end position="573"/>
    </location>
</feature>
<evidence type="ECO:0000313" key="5">
    <source>
        <dbReference type="Proteomes" id="UP001342314"/>
    </source>
</evidence>
<feature type="compositionally biased region" description="Pro residues" evidence="2">
    <location>
        <begin position="580"/>
        <end position="592"/>
    </location>
</feature>
<reference evidence="4 5" key="1">
    <citation type="submission" date="2021-12" db="EMBL/GenBank/DDBJ databases">
        <title>High titer production of polyol ester of fatty acids by Rhodotorula paludigena BS15 towards product separation-free biomass refinery.</title>
        <authorList>
            <person name="Mano J."/>
            <person name="Ono H."/>
            <person name="Tanaka T."/>
            <person name="Naito K."/>
            <person name="Sushida H."/>
            <person name="Ike M."/>
            <person name="Tokuyasu K."/>
            <person name="Kitaoka M."/>
        </authorList>
    </citation>
    <scope>NUCLEOTIDE SEQUENCE [LARGE SCALE GENOMIC DNA]</scope>
    <source>
        <strain evidence="4 5">BS15</strain>
    </source>
</reference>
<feature type="region of interest" description="Disordered" evidence="2">
    <location>
        <begin position="155"/>
        <end position="184"/>
    </location>
</feature>
<dbReference type="GO" id="GO:0051286">
    <property type="term" value="C:cell tip"/>
    <property type="evidence" value="ECO:0007669"/>
    <property type="project" value="TreeGrafter"/>
</dbReference>
<feature type="compositionally biased region" description="Low complexity" evidence="2">
    <location>
        <begin position="542"/>
        <end position="557"/>
    </location>
</feature>
<dbReference type="Gene3D" id="1.20.58.1540">
    <property type="entry name" value="Actin interacting protein 3, C-terminal domain"/>
    <property type="match status" value="1"/>
</dbReference>
<feature type="compositionally biased region" description="Low complexity" evidence="2">
    <location>
        <begin position="156"/>
        <end position="165"/>
    </location>
</feature>
<feature type="region of interest" description="Disordered" evidence="2">
    <location>
        <begin position="196"/>
        <end position="367"/>
    </location>
</feature>
<dbReference type="Pfam" id="PF03915">
    <property type="entry name" value="AIP3"/>
    <property type="match status" value="1"/>
</dbReference>
<dbReference type="EMBL" id="BQKY01000010">
    <property type="protein sequence ID" value="GJN91975.1"/>
    <property type="molecule type" value="Genomic_DNA"/>
</dbReference>
<dbReference type="GO" id="GO:0005737">
    <property type="term" value="C:cytoplasm"/>
    <property type="evidence" value="ECO:0007669"/>
    <property type="project" value="TreeGrafter"/>
</dbReference>
<dbReference type="InterPro" id="IPR005613">
    <property type="entry name" value="AIP3_C"/>
</dbReference>
<feature type="compositionally biased region" description="Low complexity" evidence="2">
    <location>
        <begin position="292"/>
        <end position="307"/>
    </location>
</feature>
<dbReference type="SMART" id="SM00806">
    <property type="entry name" value="AIP3"/>
    <property type="match status" value="1"/>
</dbReference>
<evidence type="ECO:0000256" key="1">
    <source>
        <dbReference type="ARBA" id="ARBA00023054"/>
    </source>
</evidence>
<dbReference type="InterPro" id="IPR022782">
    <property type="entry name" value="AIP3-like_C"/>
</dbReference>
<sequence>MASSTGSERAASPAATYSTRPASSRSGTSGPGSSSNLESTITRLLVATKQLLEGLAKWSRGETSEATISEIYVKLGNDFNVACAAFAREGISMNELMSIPSELRVCLESCLSEVPTPATLERHLPKVRQIIIGLLHGLREKQRLYREGLAARRARNSAGGASQPPAGAPGGSGGPPLTPNGAGRSREDLRRFVTQTQAGVAGQEDPSSRRYSSEAGQQRRSASDSGSAGTDQRLSAALSSRGSGPPSRSGSMRETNRSSRSTFEGHDAFAPPAGPGAPPHFPRTNSTTSIESVRSATSASGASSSRVNAERRMVSPPPPSRQYDTIPAVPRTPTLDSTLPLPPSASQPTPTTVIRPPSVASNASSFEDPYVQQAQAASLEALKASDNLSRRASKRYSAYAIQKMTSPTPGSTSPSASAMRSPNGSSSSSVGGRGDLPRSRSGDLLRASSGSSAGRELAGADLPRRSKSEYSRQGHGRSSSRTAGAPPMPAIPRSYSSQADLRAPGHASPILEEEEASPAPSPSGAGGTMSPPPSFPPPPVPGAVSRSASSSTLQPAPQQLPPRSPSPALPPLPTDAAPPSSTPTSPPPPSEPEYPYSVFLQIGRDVKKARLGGPPDIQSLRQLFVERFGYNPGLGNWPDVYLRDTDAGVHYELEDMAEIRPGSVLSLNVDTVEQVKQHIDQGLDSLASDIKELRATVTAMRRLSISAASLNNLGHPLLSPAQPPHVPDGAAVSPTLGQPRPSPSEKQYQQAAQKVLAMRKLHSTPNLAEAGAPAAPAFAMEDAPASTGNESAAVVTGAPAPPSATSSELFSPTMAVGPIVDTLKSQHGEVQNLRREIGILRQVYADFTQQTKEMFGSVRVQTSHVQHLARSKLSTDRAFVEAGTQRLDSESTNLVVQVDELQDTIETLRTDTVRGIKPRPQQLSEVAAALRKAMDARTKLAEWLKDAKPTWSQMWSVELSKILAEQKAVEEQGTLLVELEEDLDDVDSVLKNIQAVAKQLKGPGAGRLRDFGGGGGDDAKEGLSTALLEIKALRPDPSRRLEAIARAEKQRELELANRTDEFAEELGDFVGKGKLKKSGGIEETERLRQMRSEATLRSMFQS</sequence>
<feature type="compositionally biased region" description="Polar residues" evidence="2">
    <location>
        <begin position="214"/>
        <end position="232"/>
    </location>
</feature>
<dbReference type="Pfam" id="PF23153">
    <property type="entry name" value="Aip3p_Bud6_N"/>
    <property type="match status" value="1"/>
</dbReference>
<keyword evidence="5" id="KW-1185">Reference proteome</keyword>
<feature type="compositionally biased region" description="Low complexity" evidence="2">
    <location>
        <begin position="18"/>
        <end position="35"/>
    </location>
</feature>
<dbReference type="PANTHER" id="PTHR22741:SF10">
    <property type="entry name" value="COILED-COIL DOMAIN-CONTAINING PROTEIN CG32809"/>
    <property type="match status" value="1"/>
</dbReference>
<dbReference type="InterPro" id="IPR051825">
    <property type="entry name" value="SRCIN1"/>
</dbReference>
<comment type="caution">
    <text evidence="4">The sequence shown here is derived from an EMBL/GenBank/DDBJ whole genome shotgun (WGS) entry which is preliminary data.</text>
</comment>
<gene>
    <name evidence="4" type="ORF">Rhopal_005003-T1</name>
</gene>
<dbReference type="AlphaFoldDB" id="A0AAV5GQ10"/>
<feature type="domain" description="Actin interacting protein 3 C-terminal" evidence="3">
    <location>
        <begin position="599"/>
        <end position="1093"/>
    </location>
</feature>
<name>A0AAV5GQ10_9BASI</name>
<feature type="compositionally biased region" description="Basic and acidic residues" evidence="2">
    <location>
        <begin position="462"/>
        <end position="472"/>
    </location>
</feature>
<dbReference type="PANTHER" id="PTHR22741">
    <property type="entry name" value="P140CAP/SNIP-RELATED"/>
    <property type="match status" value="1"/>
</dbReference>
<feature type="region of interest" description="Disordered" evidence="2">
    <location>
        <begin position="1"/>
        <end position="37"/>
    </location>
</feature>
<feature type="compositionally biased region" description="Pro residues" evidence="2">
    <location>
        <begin position="272"/>
        <end position="281"/>
    </location>
</feature>
<evidence type="ECO:0000256" key="2">
    <source>
        <dbReference type="SAM" id="MobiDB-lite"/>
    </source>
</evidence>
<evidence type="ECO:0000313" key="4">
    <source>
        <dbReference type="EMBL" id="GJN91975.1"/>
    </source>
</evidence>
<organism evidence="4 5">
    <name type="scientific">Rhodotorula paludigena</name>
    <dbReference type="NCBI Taxonomy" id="86838"/>
    <lineage>
        <taxon>Eukaryota</taxon>
        <taxon>Fungi</taxon>
        <taxon>Dikarya</taxon>
        <taxon>Basidiomycota</taxon>
        <taxon>Pucciniomycotina</taxon>
        <taxon>Microbotryomycetes</taxon>
        <taxon>Sporidiobolales</taxon>
        <taxon>Sporidiobolaceae</taxon>
        <taxon>Rhodotorula</taxon>
    </lineage>
</organism>
<dbReference type="GO" id="GO:0030010">
    <property type="term" value="P:establishment of cell polarity"/>
    <property type="evidence" value="ECO:0007669"/>
    <property type="project" value="TreeGrafter"/>
</dbReference>
<evidence type="ECO:0000259" key="3">
    <source>
        <dbReference type="SMART" id="SM00806"/>
    </source>
</evidence>
<protein>
    <recommendedName>
        <fullName evidence="3">Actin interacting protein 3 C-terminal domain-containing protein</fullName>
    </recommendedName>
</protein>
<feature type="region of interest" description="Disordered" evidence="2">
    <location>
        <begin position="716"/>
        <end position="754"/>
    </location>
</feature>
<feature type="compositionally biased region" description="Low complexity" evidence="2">
    <location>
        <begin position="233"/>
        <end position="250"/>
    </location>
</feature>
<feature type="compositionally biased region" description="Low complexity" evidence="2">
    <location>
        <begin position="405"/>
        <end position="430"/>
    </location>
</feature>
<dbReference type="InterPro" id="IPR056279">
    <property type="entry name" value="Aip3p_Bud6_N"/>
</dbReference>
<proteinExistence type="predicted"/>
<accession>A0AAV5GQ10</accession>
<keyword evidence="1" id="KW-0175">Coiled coil</keyword>